<sequence length="544" mass="59432">MIIRKCAFVSHPLKHPAARSSGDGALTRLQQSAAYTADTHQLMIRSPAGIPLMTSRALSLLVLAAVLSFFALGNHQLQNSTEPRVAGIAMEMHLSNNWVTPTLNGQPFLEKPPLSVWLDAAAIRVFGATPLAVRLASAFAGLFSVLLLYCMLVRFGRPASVAWLAAFMLATTASFWSNARQVGEDALLSLGVTLALLAFFHASERARRGAPVLDPWLAFTLGIVISILSKGVLGLALPGVVIFFWLVIETVRKKRLEVVDWIRPAALTLLALVPLLVWLGFLYGQGGSASLKEVLWTNSVGRFSGSFTEAGHYEPFYYYLAKLPEAFLPWNLLVYLGLWHFRKQLMSNRYLLFFTLWLGAQFLLLTLASSKRTVYLMSLAPAAAVIAAEYALVLGARIRVHAARSAFVAAVVRHRRGVSGAGVLLVVVTYLGAAQWLAPREDRQLSFLLLTEKIHGLQQQGVSVALFQPSERLAGAGVFYSQSQLDSVMSGAELDRFLAPGADRVVVMESQSTPQLPLRVLDRVEIGGRVYYFVTAAPGADRRS</sequence>
<dbReference type="InterPro" id="IPR050297">
    <property type="entry name" value="LipidA_mod_glycosyltrf_83"/>
</dbReference>
<evidence type="ECO:0000259" key="9">
    <source>
        <dbReference type="Pfam" id="PF13231"/>
    </source>
</evidence>
<dbReference type="GO" id="GO:0005886">
    <property type="term" value="C:plasma membrane"/>
    <property type="evidence" value="ECO:0007669"/>
    <property type="project" value="UniProtKB-SubCell"/>
</dbReference>
<evidence type="ECO:0000256" key="6">
    <source>
        <dbReference type="ARBA" id="ARBA00022989"/>
    </source>
</evidence>
<protein>
    <submittedName>
        <fullName evidence="10">Undecaprenyl phosphate-alpha-4-amino-4-deoxy-L-arabinose arabinosyl transferase</fullName>
        <ecNumber evidence="10">2.4.2.43</ecNumber>
    </submittedName>
</protein>
<feature type="transmembrane region" description="Helical" evidence="8">
    <location>
        <begin position="350"/>
        <end position="368"/>
    </location>
</feature>
<keyword evidence="7 8" id="KW-0472">Membrane</keyword>
<evidence type="ECO:0000256" key="5">
    <source>
        <dbReference type="ARBA" id="ARBA00022692"/>
    </source>
</evidence>
<organism evidence="10 11">
    <name type="scientific">Pseudomonas graminis</name>
    <dbReference type="NCBI Taxonomy" id="158627"/>
    <lineage>
        <taxon>Bacteria</taxon>
        <taxon>Pseudomonadati</taxon>
        <taxon>Pseudomonadota</taxon>
        <taxon>Gammaproteobacteria</taxon>
        <taxon>Pseudomonadales</taxon>
        <taxon>Pseudomonadaceae</taxon>
        <taxon>Pseudomonas</taxon>
    </lineage>
</organism>
<evidence type="ECO:0000313" key="11">
    <source>
        <dbReference type="Proteomes" id="UP000501989"/>
    </source>
</evidence>
<evidence type="ECO:0000256" key="7">
    <source>
        <dbReference type="ARBA" id="ARBA00023136"/>
    </source>
</evidence>
<dbReference type="GO" id="GO:0103015">
    <property type="term" value="F:4-amino-4-deoxy-L-arabinose transferase activity"/>
    <property type="evidence" value="ECO:0007669"/>
    <property type="project" value="UniProtKB-EC"/>
</dbReference>
<comment type="subcellular location">
    <subcellularLocation>
        <location evidence="1">Cell membrane</location>
        <topology evidence="1">Multi-pass membrane protein</topology>
    </subcellularLocation>
</comment>
<feature type="transmembrane region" description="Helical" evidence="8">
    <location>
        <begin position="131"/>
        <end position="155"/>
    </location>
</feature>
<accession>A0A6M8MZP9</accession>
<keyword evidence="2" id="KW-1003">Cell membrane</keyword>
<name>A0A6M8MZP9_9PSED</name>
<evidence type="ECO:0000256" key="8">
    <source>
        <dbReference type="SAM" id="Phobius"/>
    </source>
</evidence>
<evidence type="ECO:0000256" key="3">
    <source>
        <dbReference type="ARBA" id="ARBA00022676"/>
    </source>
</evidence>
<keyword evidence="6 8" id="KW-1133">Transmembrane helix</keyword>
<dbReference type="Proteomes" id="UP000501989">
    <property type="component" value="Chromosome"/>
</dbReference>
<keyword evidence="3 10" id="KW-0328">Glycosyltransferase</keyword>
<gene>
    <name evidence="10" type="ORF">FX982_03606</name>
</gene>
<feature type="transmembrane region" description="Helical" evidence="8">
    <location>
        <begin position="260"/>
        <end position="283"/>
    </location>
</feature>
<dbReference type="GO" id="GO:0010041">
    <property type="term" value="P:response to iron(III) ion"/>
    <property type="evidence" value="ECO:0007669"/>
    <property type="project" value="TreeGrafter"/>
</dbReference>
<dbReference type="EC" id="2.4.2.43" evidence="10"/>
<dbReference type="KEGG" id="pgg:FX982_03606"/>
<dbReference type="PANTHER" id="PTHR33908">
    <property type="entry name" value="MANNOSYLTRANSFERASE YKCB-RELATED"/>
    <property type="match status" value="1"/>
</dbReference>
<feature type="transmembrane region" description="Helical" evidence="8">
    <location>
        <begin position="374"/>
        <end position="396"/>
    </location>
</feature>
<dbReference type="PANTHER" id="PTHR33908:SF3">
    <property type="entry name" value="UNDECAPRENYL PHOSPHATE-ALPHA-4-AMINO-4-DEOXY-L-ARABINOSE ARABINOSYL TRANSFERASE"/>
    <property type="match status" value="1"/>
</dbReference>
<keyword evidence="4 10" id="KW-0808">Transferase</keyword>
<keyword evidence="11" id="KW-1185">Reference proteome</keyword>
<evidence type="ECO:0000256" key="1">
    <source>
        <dbReference type="ARBA" id="ARBA00004651"/>
    </source>
</evidence>
<feature type="transmembrane region" description="Helical" evidence="8">
    <location>
        <begin position="161"/>
        <end position="179"/>
    </location>
</feature>
<proteinExistence type="predicted"/>
<feature type="transmembrane region" description="Helical" evidence="8">
    <location>
        <begin position="53"/>
        <end position="72"/>
    </location>
</feature>
<evidence type="ECO:0000256" key="4">
    <source>
        <dbReference type="ARBA" id="ARBA00022679"/>
    </source>
</evidence>
<dbReference type="Pfam" id="PF13231">
    <property type="entry name" value="PMT_2"/>
    <property type="match status" value="1"/>
</dbReference>
<feature type="domain" description="Glycosyltransferase RgtA/B/C/D-like" evidence="9">
    <location>
        <begin position="111"/>
        <end position="278"/>
    </location>
</feature>
<evidence type="ECO:0000256" key="2">
    <source>
        <dbReference type="ARBA" id="ARBA00022475"/>
    </source>
</evidence>
<feature type="transmembrane region" description="Helical" evidence="8">
    <location>
        <begin position="186"/>
        <end position="203"/>
    </location>
</feature>
<keyword evidence="5 8" id="KW-0812">Transmembrane</keyword>
<feature type="transmembrane region" description="Helical" evidence="8">
    <location>
        <begin position="215"/>
        <end position="248"/>
    </location>
</feature>
<dbReference type="AlphaFoldDB" id="A0A6M8MZP9"/>
<feature type="transmembrane region" description="Helical" evidence="8">
    <location>
        <begin position="417"/>
        <end position="438"/>
    </location>
</feature>
<dbReference type="EMBL" id="CP053746">
    <property type="protein sequence ID" value="QKF52617.1"/>
    <property type="molecule type" value="Genomic_DNA"/>
</dbReference>
<reference evidence="11" key="1">
    <citation type="submission" date="2019-12" db="EMBL/GenBank/DDBJ databases">
        <title>Endophytic bacteria associated with Panax ginseng seedlings.</title>
        <authorList>
            <person name="Park J.M."/>
            <person name="Shin R."/>
            <person name="Jo S.H."/>
        </authorList>
    </citation>
    <scope>NUCLEOTIDE SEQUENCE [LARGE SCALE GENOMIC DNA]</scope>
    <source>
        <strain evidence="11">PgKB30</strain>
    </source>
</reference>
<dbReference type="InterPro" id="IPR038731">
    <property type="entry name" value="RgtA/B/C-like"/>
</dbReference>
<dbReference type="GO" id="GO:0009103">
    <property type="term" value="P:lipopolysaccharide biosynthetic process"/>
    <property type="evidence" value="ECO:0007669"/>
    <property type="project" value="UniProtKB-ARBA"/>
</dbReference>
<evidence type="ECO:0000313" key="10">
    <source>
        <dbReference type="EMBL" id="QKF52617.1"/>
    </source>
</evidence>
<feature type="transmembrane region" description="Helical" evidence="8">
    <location>
        <begin position="316"/>
        <end position="338"/>
    </location>
</feature>